<feature type="region of interest" description="Disordered" evidence="13">
    <location>
        <begin position="614"/>
        <end position="675"/>
    </location>
</feature>
<dbReference type="PANTHER" id="PTHR34590:SF18">
    <property type="entry name" value="MALECTIN-LIKE DOMAIN-CONTAINING PROTEIN"/>
    <property type="match status" value="1"/>
</dbReference>
<dbReference type="OrthoDB" id="640180at2759"/>
<evidence type="ECO:0000256" key="4">
    <source>
        <dbReference type="ARBA" id="ARBA00022692"/>
    </source>
</evidence>
<proteinExistence type="predicted"/>
<sequence length="675" mass="74607">MESKILHLVSLTFFSLLAFSASFTPSDNYLLNCGSTTNTSLYNRIFVADSAKPGSDFLSAERSVALTNQNPSPDSPALYHTARVFSTASSYKFNVKKNGTHLVRFHFSPFSAQSYNLAAAKFSALVNGYLLLSDFSTQVVVLREYIYKVDGEELEISFRPATKSFGFVSAIEVFSAPRDLVIDEGARLVTADGFEEYKNLSSHVLQTIYRINVGGLKLTPFNDTLWRTWIPDDEFLVLKSAAKRAVSTHPPNYQSGGASREVAPENVYMTAQQMNKDNITNLDAAKFNITWKFPVGISGIRHLVRLHFCDIVSTSLNQLYFNVYLNDYSAYKDLDLSVLTFHVLASPLYVDFVVDSDDMGAITVSVGPSDLSSSSKQNAILNGVEVMKMVNPHGLHTGSKKKTIWILVPSILGGFVVLCSIVFAVILACKCKKKKPKPRRAESAGWTPLHVYGGSNYSRMSEMTVNASPGTNGYQSLKIPFADIQAATNNFNKSLIIGSGGFGMVYKGILKDGTKIAVKRGVPGSRQGLPEFQNEITFLSKIRHRHLVSLIGFCEEQSEMILVYEYMEKGPLKKHFSLKKYGETAEKCLADYGVDRPTMGDVLWNLEYALQVQESGSSREPQEVGDRKNAPDIPTSRIDPQVPSATTESERDDGNGSSDLRTSQVFSQLMTNEGR</sequence>
<feature type="transmembrane region" description="Helical" evidence="14">
    <location>
        <begin position="404"/>
        <end position="429"/>
    </location>
</feature>
<dbReference type="InterPro" id="IPR011009">
    <property type="entry name" value="Kinase-like_dom_sf"/>
</dbReference>
<evidence type="ECO:0000256" key="6">
    <source>
        <dbReference type="ARBA" id="ARBA00022741"/>
    </source>
</evidence>
<keyword evidence="9 14" id="KW-1133">Transmembrane helix</keyword>
<keyword evidence="3" id="KW-0808">Transferase</keyword>
<feature type="compositionally biased region" description="Basic and acidic residues" evidence="13">
    <location>
        <begin position="620"/>
        <end position="630"/>
    </location>
</feature>
<evidence type="ECO:0000313" key="18">
    <source>
        <dbReference type="Proteomes" id="UP001141552"/>
    </source>
</evidence>
<organism evidence="17 18">
    <name type="scientific">Turnera subulata</name>
    <dbReference type="NCBI Taxonomy" id="218843"/>
    <lineage>
        <taxon>Eukaryota</taxon>
        <taxon>Viridiplantae</taxon>
        <taxon>Streptophyta</taxon>
        <taxon>Embryophyta</taxon>
        <taxon>Tracheophyta</taxon>
        <taxon>Spermatophyta</taxon>
        <taxon>Magnoliopsida</taxon>
        <taxon>eudicotyledons</taxon>
        <taxon>Gunneridae</taxon>
        <taxon>Pentapetalae</taxon>
        <taxon>rosids</taxon>
        <taxon>fabids</taxon>
        <taxon>Malpighiales</taxon>
        <taxon>Passifloraceae</taxon>
        <taxon>Turnera</taxon>
    </lineage>
</organism>
<feature type="compositionally biased region" description="Polar residues" evidence="13">
    <location>
        <begin position="655"/>
        <end position="675"/>
    </location>
</feature>
<keyword evidence="6 12" id="KW-0547">Nucleotide-binding</keyword>
<dbReference type="FunFam" id="3.30.200.20:FF:000039">
    <property type="entry name" value="receptor-like protein kinase FERONIA"/>
    <property type="match status" value="1"/>
</dbReference>
<dbReference type="GO" id="GO:0004714">
    <property type="term" value="F:transmembrane receptor protein tyrosine kinase activity"/>
    <property type="evidence" value="ECO:0007669"/>
    <property type="project" value="InterPro"/>
</dbReference>
<dbReference type="InterPro" id="IPR045272">
    <property type="entry name" value="ANXUR1/2-like"/>
</dbReference>
<feature type="signal peptide" evidence="15">
    <location>
        <begin position="1"/>
        <end position="22"/>
    </location>
</feature>
<evidence type="ECO:0000256" key="12">
    <source>
        <dbReference type="PROSITE-ProRule" id="PRU10141"/>
    </source>
</evidence>
<dbReference type="Pfam" id="PF12819">
    <property type="entry name" value="Malectin_like"/>
    <property type="match status" value="1"/>
</dbReference>
<dbReference type="FunFam" id="2.60.120.430:FF:000001">
    <property type="entry name" value="Receptor-like protein kinase FERONIA"/>
    <property type="match status" value="1"/>
</dbReference>
<evidence type="ECO:0000256" key="13">
    <source>
        <dbReference type="SAM" id="MobiDB-lite"/>
    </source>
</evidence>
<protein>
    <recommendedName>
        <fullName evidence="16">Protein kinase domain-containing protein</fullName>
    </recommendedName>
</protein>
<reference evidence="17" key="1">
    <citation type="submission" date="2022-02" db="EMBL/GenBank/DDBJ databases">
        <authorList>
            <person name="Henning P.M."/>
            <person name="McCubbin A.G."/>
            <person name="Shore J.S."/>
        </authorList>
    </citation>
    <scope>NUCLEOTIDE SEQUENCE</scope>
    <source>
        <strain evidence="17">F60SS</strain>
        <tissue evidence="17">Leaves</tissue>
    </source>
</reference>
<dbReference type="GO" id="GO:0004674">
    <property type="term" value="F:protein serine/threonine kinase activity"/>
    <property type="evidence" value="ECO:0007669"/>
    <property type="project" value="UniProtKB-KW"/>
</dbReference>
<name>A0A9Q0JAL6_9ROSI</name>
<dbReference type="PROSITE" id="PS50011">
    <property type="entry name" value="PROTEIN_KINASE_DOM"/>
    <property type="match status" value="1"/>
</dbReference>
<evidence type="ECO:0000256" key="11">
    <source>
        <dbReference type="ARBA" id="ARBA00023180"/>
    </source>
</evidence>
<dbReference type="Proteomes" id="UP001141552">
    <property type="component" value="Unassembled WGS sequence"/>
</dbReference>
<evidence type="ECO:0000256" key="10">
    <source>
        <dbReference type="ARBA" id="ARBA00023136"/>
    </source>
</evidence>
<dbReference type="InterPro" id="IPR017441">
    <property type="entry name" value="Protein_kinase_ATP_BS"/>
</dbReference>
<evidence type="ECO:0000256" key="3">
    <source>
        <dbReference type="ARBA" id="ARBA00022679"/>
    </source>
</evidence>
<evidence type="ECO:0000256" key="15">
    <source>
        <dbReference type="SAM" id="SignalP"/>
    </source>
</evidence>
<dbReference type="InterPro" id="IPR001245">
    <property type="entry name" value="Ser-Thr/Tyr_kinase_cat_dom"/>
</dbReference>
<reference evidence="17" key="2">
    <citation type="journal article" date="2023" name="Plants (Basel)">
        <title>Annotation of the Turnera subulata (Passifloraceae) Draft Genome Reveals the S-Locus Evolved after the Divergence of Turneroideae from Passifloroideae in a Stepwise Manner.</title>
        <authorList>
            <person name="Henning P.M."/>
            <person name="Roalson E.H."/>
            <person name="Mir W."/>
            <person name="McCubbin A.G."/>
            <person name="Shore J.S."/>
        </authorList>
    </citation>
    <scope>NUCLEOTIDE SEQUENCE</scope>
    <source>
        <tissue evidence="17">Leaves</tissue>
    </source>
</reference>
<evidence type="ECO:0000256" key="2">
    <source>
        <dbReference type="ARBA" id="ARBA00022527"/>
    </source>
</evidence>
<evidence type="ECO:0000256" key="14">
    <source>
        <dbReference type="SAM" id="Phobius"/>
    </source>
</evidence>
<keyword evidence="7" id="KW-0418">Kinase</keyword>
<keyword evidence="5 15" id="KW-0732">Signal</keyword>
<dbReference type="PROSITE" id="PS00107">
    <property type="entry name" value="PROTEIN_KINASE_ATP"/>
    <property type="match status" value="1"/>
</dbReference>
<comment type="subcellular location">
    <subcellularLocation>
        <location evidence="1">Membrane</location>
        <topology evidence="1">Single-pass type I membrane protein</topology>
    </subcellularLocation>
</comment>
<dbReference type="Gene3D" id="3.30.200.20">
    <property type="entry name" value="Phosphorylase Kinase, domain 1"/>
    <property type="match status" value="1"/>
</dbReference>
<dbReference type="AlphaFoldDB" id="A0A9Q0JAL6"/>
<keyword evidence="8 12" id="KW-0067">ATP-binding</keyword>
<dbReference type="Gene3D" id="2.60.120.430">
    <property type="entry name" value="Galactose-binding lectin"/>
    <property type="match status" value="2"/>
</dbReference>
<dbReference type="GO" id="GO:0016020">
    <property type="term" value="C:membrane"/>
    <property type="evidence" value="ECO:0007669"/>
    <property type="project" value="UniProtKB-SubCell"/>
</dbReference>
<keyword evidence="11" id="KW-0325">Glycoprotein</keyword>
<evidence type="ECO:0000256" key="8">
    <source>
        <dbReference type="ARBA" id="ARBA00022840"/>
    </source>
</evidence>
<dbReference type="FunFam" id="2.60.120.430:FF:000005">
    <property type="entry name" value="Putative receptor-like protein kinase"/>
    <property type="match status" value="1"/>
</dbReference>
<keyword evidence="4 14" id="KW-0812">Transmembrane</keyword>
<dbReference type="InterPro" id="IPR024788">
    <property type="entry name" value="Malectin-like_Carb-bd_dom"/>
</dbReference>
<dbReference type="Pfam" id="PF07714">
    <property type="entry name" value="PK_Tyr_Ser-Thr"/>
    <property type="match status" value="1"/>
</dbReference>
<feature type="domain" description="Protein kinase" evidence="16">
    <location>
        <begin position="491"/>
        <end position="675"/>
    </location>
</feature>
<dbReference type="SUPFAM" id="SSF56112">
    <property type="entry name" value="Protein kinase-like (PK-like)"/>
    <property type="match status" value="1"/>
</dbReference>
<dbReference type="GO" id="GO:0005524">
    <property type="term" value="F:ATP binding"/>
    <property type="evidence" value="ECO:0007669"/>
    <property type="project" value="UniProtKB-UniRule"/>
</dbReference>
<evidence type="ECO:0000256" key="1">
    <source>
        <dbReference type="ARBA" id="ARBA00004479"/>
    </source>
</evidence>
<evidence type="ECO:0000256" key="5">
    <source>
        <dbReference type="ARBA" id="ARBA00022729"/>
    </source>
</evidence>
<feature type="chain" id="PRO_5040357678" description="Protein kinase domain-containing protein" evidence="15">
    <location>
        <begin position="23"/>
        <end position="675"/>
    </location>
</feature>
<comment type="caution">
    <text evidence="17">The sequence shown here is derived from an EMBL/GenBank/DDBJ whole genome shotgun (WGS) entry which is preliminary data.</text>
</comment>
<dbReference type="EMBL" id="JAKUCV010004748">
    <property type="protein sequence ID" value="KAJ4834227.1"/>
    <property type="molecule type" value="Genomic_DNA"/>
</dbReference>
<evidence type="ECO:0000259" key="16">
    <source>
        <dbReference type="PROSITE" id="PS50011"/>
    </source>
</evidence>
<evidence type="ECO:0000256" key="9">
    <source>
        <dbReference type="ARBA" id="ARBA00022989"/>
    </source>
</evidence>
<accession>A0A9Q0JAL6</accession>
<dbReference type="InterPro" id="IPR000719">
    <property type="entry name" value="Prot_kinase_dom"/>
</dbReference>
<keyword evidence="10 14" id="KW-0472">Membrane</keyword>
<dbReference type="PANTHER" id="PTHR34590">
    <property type="entry name" value="OS03G0124300 PROTEIN-RELATED"/>
    <property type="match status" value="1"/>
</dbReference>
<gene>
    <name evidence="17" type="ORF">Tsubulata_018367</name>
</gene>
<evidence type="ECO:0000313" key="17">
    <source>
        <dbReference type="EMBL" id="KAJ4834227.1"/>
    </source>
</evidence>
<keyword evidence="2" id="KW-0723">Serine/threonine-protein kinase</keyword>
<evidence type="ECO:0000256" key="7">
    <source>
        <dbReference type="ARBA" id="ARBA00022777"/>
    </source>
</evidence>
<feature type="binding site" evidence="12">
    <location>
        <position position="519"/>
    </location>
    <ligand>
        <name>ATP</name>
        <dbReference type="ChEBI" id="CHEBI:30616"/>
    </ligand>
</feature>
<keyword evidence="18" id="KW-1185">Reference proteome</keyword>